<protein>
    <submittedName>
        <fullName evidence="1">Uncharacterized protein</fullName>
    </submittedName>
</protein>
<evidence type="ECO:0000313" key="2">
    <source>
        <dbReference type="Proteomes" id="UP000240246"/>
    </source>
</evidence>
<dbReference type="EMBL" id="MG757156">
    <property type="protein sequence ID" value="AVD99734.1"/>
    <property type="molecule type" value="Genomic_DNA"/>
</dbReference>
<proteinExistence type="predicted"/>
<gene>
    <name evidence="1" type="ORF">SEA_CUKE_118</name>
</gene>
<dbReference type="Proteomes" id="UP000240246">
    <property type="component" value="Segment"/>
</dbReference>
<organism evidence="1 2">
    <name type="scientific">Mycobacterium phage Cuke</name>
    <dbReference type="NCBI Taxonomy" id="2079417"/>
    <lineage>
        <taxon>Viruses</taxon>
        <taxon>Duplodnaviria</taxon>
        <taxon>Heunggongvirae</taxon>
        <taxon>Uroviricota</taxon>
        <taxon>Caudoviricetes</taxon>
        <taxon>Cukevirus</taxon>
        <taxon>Cukevirus cuke</taxon>
    </lineage>
</organism>
<keyword evidence="2" id="KW-1185">Reference proteome</keyword>
<accession>A0A2L1IX26</accession>
<sequence length="78" mass="9176">MSEIRCVGGYLDNVMVVDHGPEFTVLDYDHYKDVAEQRLPKGHPDLDKPMKYHDYTKSQGVYIHNESCCKTRQLKEFR</sequence>
<evidence type="ECO:0000313" key="1">
    <source>
        <dbReference type="EMBL" id="AVD99734.1"/>
    </source>
</evidence>
<name>A0A2L1IX26_9CAUD</name>
<reference evidence="2" key="1">
    <citation type="submission" date="2018-01" db="EMBL/GenBank/DDBJ databases">
        <authorList>
            <person name="Gaut B.S."/>
            <person name="Morton B.R."/>
            <person name="Clegg M.T."/>
            <person name="Duvall M.R."/>
        </authorList>
    </citation>
    <scope>NUCLEOTIDE SEQUENCE [LARGE SCALE GENOMIC DNA]</scope>
</reference>